<protein>
    <submittedName>
        <fullName evidence="2">Uncharacterized protein</fullName>
    </submittedName>
</protein>
<feature type="transmembrane region" description="Helical" evidence="1">
    <location>
        <begin position="39"/>
        <end position="57"/>
    </location>
</feature>
<feature type="transmembrane region" description="Helical" evidence="1">
    <location>
        <begin position="118"/>
        <end position="136"/>
    </location>
</feature>
<sequence>MENRLPSPLGEDILTNHLQGVKQAEREGFEAGVKRGRNALFWIAVLLVLSQTLISYARQELTLQFLGLVLFFGTFFAAMGFYTHKRPFVALLAGTLGYISLWVIDLACGYARGGANMATGVLVRVAFTIFLIRALPAARRLEQLKRNG</sequence>
<keyword evidence="1" id="KW-0812">Transmembrane</keyword>
<dbReference type="OrthoDB" id="1448908at2"/>
<feature type="transmembrane region" description="Helical" evidence="1">
    <location>
        <begin position="63"/>
        <end position="82"/>
    </location>
</feature>
<name>A0A4V3GLJ8_9BACT</name>
<evidence type="ECO:0000313" key="3">
    <source>
        <dbReference type="Proteomes" id="UP000294498"/>
    </source>
</evidence>
<dbReference type="EMBL" id="SODV01000001">
    <property type="protein sequence ID" value="TDW99862.1"/>
    <property type="molecule type" value="Genomic_DNA"/>
</dbReference>
<dbReference type="RefSeq" id="WP_133990925.1">
    <property type="nucleotide sequence ID" value="NZ_SODV01000001.1"/>
</dbReference>
<keyword evidence="3" id="KW-1185">Reference proteome</keyword>
<accession>A0A4V3GLJ8</accession>
<proteinExistence type="predicted"/>
<keyword evidence="1" id="KW-1133">Transmembrane helix</keyword>
<evidence type="ECO:0000313" key="2">
    <source>
        <dbReference type="EMBL" id="TDW99862.1"/>
    </source>
</evidence>
<comment type="caution">
    <text evidence="2">The sequence shown here is derived from an EMBL/GenBank/DDBJ whole genome shotgun (WGS) entry which is preliminary data.</text>
</comment>
<reference evidence="2 3" key="1">
    <citation type="submission" date="2019-03" db="EMBL/GenBank/DDBJ databases">
        <title>Genomic Encyclopedia of Type Strains, Phase IV (KMG-IV): sequencing the most valuable type-strain genomes for metagenomic binning, comparative biology and taxonomic classification.</title>
        <authorList>
            <person name="Goeker M."/>
        </authorList>
    </citation>
    <scope>NUCLEOTIDE SEQUENCE [LARGE SCALE GENOMIC DNA]</scope>
    <source>
        <strain evidence="2 3">DSM 100059</strain>
    </source>
</reference>
<gene>
    <name evidence="2" type="ORF">EDB95_0876</name>
</gene>
<keyword evidence="1" id="KW-0472">Membrane</keyword>
<evidence type="ECO:0000256" key="1">
    <source>
        <dbReference type="SAM" id="Phobius"/>
    </source>
</evidence>
<organism evidence="2 3">
    <name type="scientific">Dinghuibacter silviterrae</name>
    <dbReference type="NCBI Taxonomy" id="1539049"/>
    <lineage>
        <taxon>Bacteria</taxon>
        <taxon>Pseudomonadati</taxon>
        <taxon>Bacteroidota</taxon>
        <taxon>Chitinophagia</taxon>
        <taxon>Chitinophagales</taxon>
        <taxon>Chitinophagaceae</taxon>
        <taxon>Dinghuibacter</taxon>
    </lineage>
</organism>
<feature type="transmembrane region" description="Helical" evidence="1">
    <location>
        <begin position="89"/>
        <end position="112"/>
    </location>
</feature>
<dbReference type="Proteomes" id="UP000294498">
    <property type="component" value="Unassembled WGS sequence"/>
</dbReference>
<dbReference type="AlphaFoldDB" id="A0A4V3GLJ8"/>